<dbReference type="EMBL" id="BTSX01000005">
    <property type="protein sequence ID" value="GMT00799.1"/>
    <property type="molecule type" value="Genomic_DNA"/>
</dbReference>
<evidence type="ECO:0000313" key="2">
    <source>
        <dbReference type="EMBL" id="GMT00799.1"/>
    </source>
</evidence>
<name>A0AAV5U1V4_9BILA</name>
<evidence type="ECO:0000313" key="3">
    <source>
        <dbReference type="Proteomes" id="UP001432027"/>
    </source>
</evidence>
<reference evidence="2" key="1">
    <citation type="submission" date="2023-10" db="EMBL/GenBank/DDBJ databases">
        <title>Genome assembly of Pristionchus species.</title>
        <authorList>
            <person name="Yoshida K."/>
            <person name="Sommer R.J."/>
        </authorList>
    </citation>
    <scope>NUCLEOTIDE SEQUENCE</scope>
    <source>
        <strain evidence="2">RS0144</strain>
    </source>
</reference>
<protein>
    <submittedName>
        <fullName evidence="2">Uncharacterized protein</fullName>
    </submittedName>
</protein>
<keyword evidence="3" id="KW-1185">Reference proteome</keyword>
<feature type="region of interest" description="Disordered" evidence="1">
    <location>
        <begin position="87"/>
        <end position="108"/>
    </location>
</feature>
<dbReference type="Proteomes" id="UP001432027">
    <property type="component" value="Unassembled WGS sequence"/>
</dbReference>
<dbReference type="AlphaFoldDB" id="A0AAV5U1V4"/>
<accession>A0AAV5U1V4</accession>
<proteinExistence type="predicted"/>
<comment type="caution">
    <text evidence="2">The sequence shown here is derived from an EMBL/GenBank/DDBJ whole genome shotgun (WGS) entry which is preliminary data.</text>
</comment>
<gene>
    <name evidence="2" type="ORF">PENTCL1PPCAC_22973</name>
</gene>
<sequence>MTHIFSVSSVLDLLLFGDDSLRFTRDIIRGNEVSEDMTTSDHFSEEEPENNLESDSSVDKSITDSQLAINSALDHCENLLGIGLQSEPFSHLGRGKFLGENSLEKSRS</sequence>
<feature type="region of interest" description="Disordered" evidence="1">
    <location>
        <begin position="34"/>
        <end position="59"/>
    </location>
</feature>
<organism evidence="2 3">
    <name type="scientific">Pristionchus entomophagus</name>
    <dbReference type="NCBI Taxonomy" id="358040"/>
    <lineage>
        <taxon>Eukaryota</taxon>
        <taxon>Metazoa</taxon>
        <taxon>Ecdysozoa</taxon>
        <taxon>Nematoda</taxon>
        <taxon>Chromadorea</taxon>
        <taxon>Rhabditida</taxon>
        <taxon>Rhabditina</taxon>
        <taxon>Diplogasteromorpha</taxon>
        <taxon>Diplogasteroidea</taxon>
        <taxon>Neodiplogasteridae</taxon>
        <taxon>Pristionchus</taxon>
    </lineage>
</organism>
<evidence type="ECO:0000256" key="1">
    <source>
        <dbReference type="SAM" id="MobiDB-lite"/>
    </source>
</evidence>